<dbReference type="AlphaFoldDB" id="A0A1H0M630"/>
<sequence length="39" mass="4217">MPSHGPTPPASRRDAVSTRPGRFAPMAYAAVGRHQEEAR</sequence>
<dbReference type="EMBL" id="FNIE01000012">
    <property type="protein sequence ID" value="SDO75817.1"/>
    <property type="molecule type" value="Genomic_DNA"/>
</dbReference>
<dbReference type="STRING" id="310781.SAMN05216259_11279"/>
<gene>
    <name evidence="2" type="ORF">SAMN05216259_11279</name>
</gene>
<organism evidence="2 3">
    <name type="scientific">Actinacidiphila guanduensis</name>
    <dbReference type="NCBI Taxonomy" id="310781"/>
    <lineage>
        <taxon>Bacteria</taxon>
        <taxon>Bacillati</taxon>
        <taxon>Actinomycetota</taxon>
        <taxon>Actinomycetes</taxon>
        <taxon>Kitasatosporales</taxon>
        <taxon>Streptomycetaceae</taxon>
        <taxon>Actinacidiphila</taxon>
    </lineage>
</organism>
<accession>A0A1H0M630</accession>
<evidence type="ECO:0000313" key="2">
    <source>
        <dbReference type="EMBL" id="SDO75817.1"/>
    </source>
</evidence>
<dbReference type="Proteomes" id="UP000199341">
    <property type="component" value="Unassembled WGS sequence"/>
</dbReference>
<name>A0A1H0M630_9ACTN</name>
<proteinExistence type="predicted"/>
<evidence type="ECO:0000313" key="3">
    <source>
        <dbReference type="Proteomes" id="UP000199341"/>
    </source>
</evidence>
<evidence type="ECO:0000256" key="1">
    <source>
        <dbReference type="SAM" id="MobiDB-lite"/>
    </source>
</evidence>
<feature type="region of interest" description="Disordered" evidence="1">
    <location>
        <begin position="1"/>
        <end position="22"/>
    </location>
</feature>
<keyword evidence="3" id="KW-1185">Reference proteome</keyword>
<protein>
    <submittedName>
        <fullName evidence="2">Uncharacterized protein</fullName>
    </submittedName>
</protein>
<reference evidence="2 3" key="1">
    <citation type="submission" date="2016-10" db="EMBL/GenBank/DDBJ databases">
        <authorList>
            <person name="de Groot N.N."/>
        </authorList>
    </citation>
    <scope>NUCLEOTIDE SEQUENCE [LARGE SCALE GENOMIC DNA]</scope>
    <source>
        <strain evidence="2 3">CGMCC 4.2022</strain>
    </source>
</reference>